<gene>
    <name evidence="1" type="ORF">ACEU0G_002319</name>
</gene>
<reference evidence="1 2" key="1">
    <citation type="submission" date="2024-09" db="EMBL/GenBank/DDBJ databases">
        <authorList>
            <consortium name="All-Russian atlas of soil microorganisms"/>
            <consortium name="as a basis for the search for new antimicrobial producers and enzymes with unique properties"/>
            <person name="Sokolova E.A."/>
            <person name="Voronina E.N."/>
        </authorList>
    </citation>
    <scope>NUCLEOTIDE SEQUENCE [LARGE SCALE GENOMIC DNA]</scope>
    <source>
        <strain evidence="1 2">AF-22b-331.1</strain>
    </source>
</reference>
<sequence length="96" mass="10548">MPSPTPNIPDDAFHEEAITTADLGQEGPEFDPQYLLVRSAFGLHLKPGNDGDEGLRSESEIVEMVRRLLDARKSVDLHFEFCTHPPTSTCLRGAGV</sequence>
<keyword evidence="2" id="KW-1185">Reference proteome</keyword>
<dbReference type="EMBL" id="JBHGCJ010000002">
    <property type="protein sequence ID" value="MFG6108380.1"/>
    <property type="molecule type" value="Genomic_DNA"/>
</dbReference>
<protein>
    <submittedName>
        <fullName evidence="1">Uncharacterized protein</fullName>
    </submittedName>
</protein>
<evidence type="ECO:0000313" key="1">
    <source>
        <dbReference type="EMBL" id="MFG6108380.1"/>
    </source>
</evidence>
<evidence type="ECO:0000313" key="2">
    <source>
        <dbReference type="Proteomes" id="UP001605261"/>
    </source>
</evidence>
<proteinExistence type="predicted"/>
<organism evidence="1 2">
    <name type="scientific">Stenotrophomonas nematodicola</name>
    <dbReference type="NCBI Taxonomy" id="2656746"/>
    <lineage>
        <taxon>Bacteria</taxon>
        <taxon>Pseudomonadati</taxon>
        <taxon>Pseudomonadota</taxon>
        <taxon>Gammaproteobacteria</taxon>
        <taxon>Lysobacterales</taxon>
        <taxon>Lysobacteraceae</taxon>
        <taxon>Stenotrophomonas</taxon>
    </lineage>
</organism>
<comment type="caution">
    <text evidence="1">The sequence shown here is derived from an EMBL/GenBank/DDBJ whole genome shotgun (WGS) entry which is preliminary data.</text>
</comment>
<dbReference type="Proteomes" id="UP001605261">
    <property type="component" value="Unassembled WGS sequence"/>
</dbReference>
<accession>A0ABW7CTV2</accession>
<name>A0ABW7CTV2_9GAMM</name>
<dbReference type="RefSeq" id="WP_394161555.1">
    <property type="nucleotide sequence ID" value="NZ_JBHGCJ010000002.1"/>
</dbReference>